<keyword evidence="3" id="KW-1185">Reference proteome</keyword>
<evidence type="ECO:0000313" key="3">
    <source>
        <dbReference type="Proteomes" id="UP000240708"/>
    </source>
</evidence>
<keyword evidence="1" id="KW-0472">Membrane</keyword>
<organism evidence="2 3">
    <name type="scientific">Cecembia rubra</name>
    <dbReference type="NCBI Taxonomy" id="1485585"/>
    <lineage>
        <taxon>Bacteria</taxon>
        <taxon>Pseudomonadati</taxon>
        <taxon>Bacteroidota</taxon>
        <taxon>Cytophagia</taxon>
        <taxon>Cytophagales</taxon>
        <taxon>Cyclobacteriaceae</taxon>
        <taxon>Cecembia</taxon>
    </lineage>
</organism>
<dbReference type="Proteomes" id="UP000240708">
    <property type="component" value="Unassembled WGS sequence"/>
</dbReference>
<evidence type="ECO:0000313" key="2">
    <source>
        <dbReference type="EMBL" id="PSK99272.1"/>
    </source>
</evidence>
<dbReference type="AlphaFoldDB" id="A0A2P8DQ08"/>
<name>A0A2P8DQ08_9BACT</name>
<reference evidence="2 3" key="1">
    <citation type="submission" date="2018-03" db="EMBL/GenBank/DDBJ databases">
        <title>Genomic Encyclopedia of Archaeal and Bacterial Type Strains, Phase II (KMG-II): from individual species to whole genera.</title>
        <authorList>
            <person name="Goeker M."/>
        </authorList>
    </citation>
    <scope>NUCLEOTIDE SEQUENCE [LARGE SCALE GENOMIC DNA]</scope>
    <source>
        <strain evidence="2 3">DSM 28057</strain>
    </source>
</reference>
<evidence type="ECO:0000256" key="1">
    <source>
        <dbReference type="SAM" id="Phobius"/>
    </source>
</evidence>
<dbReference type="EMBL" id="PYGF01000017">
    <property type="protein sequence ID" value="PSK99272.1"/>
    <property type="molecule type" value="Genomic_DNA"/>
</dbReference>
<feature type="transmembrane region" description="Helical" evidence="1">
    <location>
        <begin position="6"/>
        <end position="27"/>
    </location>
</feature>
<sequence length="166" mass="19368">MFDIDITTLVIAGLFTAAFIAPLYWNYRKMSQKEKKAEQLIQSLKASKGLFLSEKDYWNNQYFIGIDPVKKVLVYSENIHIHEPMIVDLNQMKGIKMEEKSHEFNKRKIVDELTLMVHPLQKAPIPLEFYDADKFSSLDAEPVLIKKWESLIRPLLKKIPEKELSA</sequence>
<gene>
    <name evidence="2" type="ORF">CLV48_11758</name>
</gene>
<comment type="caution">
    <text evidence="2">The sequence shown here is derived from an EMBL/GenBank/DDBJ whole genome shotgun (WGS) entry which is preliminary data.</text>
</comment>
<proteinExistence type="predicted"/>
<keyword evidence="1" id="KW-0812">Transmembrane</keyword>
<dbReference type="OrthoDB" id="840309at2"/>
<protein>
    <submittedName>
        <fullName evidence="2">Uncharacterized protein</fullName>
    </submittedName>
</protein>
<accession>A0A2P8DQ08</accession>
<keyword evidence="1" id="KW-1133">Transmembrane helix</keyword>
<dbReference type="RefSeq" id="WP_106568956.1">
    <property type="nucleotide sequence ID" value="NZ_PYGF01000017.1"/>
</dbReference>